<dbReference type="Proteomes" id="UP000027937">
    <property type="component" value="Plasmid p1Ch9693"/>
</dbReference>
<proteinExistence type="predicted"/>
<comment type="caution">
    <text evidence="1">The sequence shown here is derived from an EMBL/GenBank/DDBJ whole genome shotgun (WGS) entry which is preliminary data.</text>
</comment>
<protein>
    <recommendedName>
        <fullName evidence="3">DUF4365 domain-containing protein</fullName>
    </recommendedName>
</protein>
<evidence type="ECO:0008006" key="3">
    <source>
        <dbReference type="Google" id="ProtNLM"/>
    </source>
</evidence>
<keyword evidence="2" id="KW-1185">Reference proteome</keyword>
<organism evidence="1 2">
    <name type="scientific">Clostridium haemolyticum NCTC 9693</name>
    <dbReference type="NCBI Taxonomy" id="1443114"/>
    <lineage>
        <taxon>Bacteria</taxon>
        <taxon>Bacillati</taxon>
        <taxon>Bacillota</taxon>
        <taxon>Clostridia</taxon>
        <taxon>Eubacteriales</taxon>
        <taxon>Clostridiaceae</taxon>
        <taxon>Clostridium</taxon>
    </lineage>
</organism>
<reference evidence="2" key="1">
    <citation type="journal article" date="2014" name="PLoS ONE">
        <title>Plasmidome interchange between Clostridium botulinum, Clostridium novyi and Clostridium haemolyticum converts strains of independent lineages into distinctly different pathogens.</title>
        <authorList>
            <person name="Skarin H."/>
            <person name="Segerman B."/>
        </authorList>
    </citation>
    <scope>NUCLEOTIDE SEQUENCE [LARGE SCALE GENOMIC DNA]</scope>
    <source>
        <strain evidence="2">NCTC 9693</strain>
    </source>
</reference>
<dbReference type="EMBL" id="JENX01000125">
    <property type="protein sequence ID" value="KEI14047.1"/>
    <property type="molecule type" value="Genomic_DNA"/>
</dbReference>
<geneLocation type="plasmid" evidence="1 2">
    <name>p1Ch9693</name>
</geneLocation>
<sequence>MKNMEWNTEKIEVRSIIALKDYITRNNRLQPFINENDKTPSWDGEVFVYNSNSRNKKDLYGKVPVQVKGVCNEDLSKKEIKYSFDSSDLQNYKDEGIIIFVVYMKNYDENKIYYSALLPFDLHRITKDLKENQKTKSITLKEFPKQNQEEILKIFDNFIENKKISGGIVDNRILSLQDMRSLGIKTDRFYFKCCRDFQKMIKDSCEYDIYIYAKPQGYDVKIPVDKLGIIKQIVQNVSSNVTINNKVFYNNYEVITKLDEYIIVIGNSFKLNISTGKIHYDICGTLTQRIQGIKFFIELLNYKKVQINGIELPNIIPNSCSGNIKDLEKELNRLEIIRSVLIDKLGVSEDLEMDNLSEEDNCKIVCLIKSFVNNESVYMDIETENIYNTKNPIDAGMIMGNLNIGNLSVKLLFVVEGNNKYKLMNFFGSNIRKVDLIDSDNQVHTVSLYTQLKKEDFLVTSNINYKNIIDSYIKMPKSETQNNLYNNLVLEILRAYDEQKEKNIKLLKLAIEITELLLKEFKKSEALFLKLNKFQIIKRERKFNLNEIEELYKLKFSTKDNVNLMVINILLDNFQEANDYFNKLSKEEKEQFNKYPIANLWDKNCNNTI</sequence>
<accession>A0ABR4TAX0</accession>
<gene>
    <name evidence="1" type="ORF">Z960_p0046</name>
</gene>
<evidence type="ECO:0000313" key="2">
    <source>
        <dbReference type="Proteomes" id="UP000027937"/>
    </source>
</evidence>
<keyword evidence="1" id="KW-0614">Plasmid</keyword>
<evidence type="ECO:0000313" key="1">
    <source>
        <dbReference type="EMBL" id="KEI14047.1"/>
    </source>
</evidence>
<name>A0ABR4TAX0_CLOHA</name>